<organism evidence="1 2">
    <name type="scientific">Metabacillus hrfriensis</name>
    <dbReference type="NCBI Taxonomy" id="3048891"/>
    <lineage>
        <taxon>Bacteria</taxon>
        <taxon>Bacillati</taxon>
        <taxon>Bacillota</taxon>
        <taxon>Bacilli</taxon>
        <taxon>Bacillales</taxon>
        <taxon>Bacillaceae</taxon>
        <taxon>Metabacillus</taxon>
    </lineage>
</organism>
<dbReference type="EMBL" id="CP126116">
    <property type="protein sequence ID" value="WHZ59251.1"/>
    <property type="molecule type" value="Genomic_DNA"/>
</dbReference>
<accession>A0ACD4RFS3</accession>
<dbReference type="Proteomes" id="UP001226091">
    <property type="component" value="Chromosome"/>
</dbReference>
<protein>
    <submittedName>
        <fullName evidence="1">RNA polymerase sigma factor</fullName>
    </submittedName>
</protein>
<name>A0ACD4RFS3_9BACI</name>
<proteinExistence type="predicted"/>
<evidence type="ECO:0000313" key="2">
    <source>
        <dbReference type="Proteomes" id="UP001226091"/>
    </source>
</evidence>
<sequence length="173" mass="20311">METVNVEKLIEAHRPRMEKTIRKLIKNSSLVDDILQDASIKIFRYFSDKEKEYPENIEAWITILSKNTTYDHLRKMKRNQDTVQHVSEEYKHNISINTETPERAFLSKEMIGEVKEVFQTLDQETKNILILRNQGRSYEEIAASLKISLAKVKTRVFRGRKKLMDALKSKGVL</sequence>
<evidence type="ECO:0000313" key="1">
    <source>
        <dbReference type="EMBL" id="WHZ59251.1"/>
    </source>
</evidence>
<reference evidence="2" key="1">
    <citation type="journal article" date="2025" name="Aquaculture">
        <title>Assessment of the bioflocculant production and safety properties of Metabacillus hrfriensis sp. nov. based on phenotypic and whole-genome sequencing analysis.</title>
        <authorList>
            <person name="Zhang R."/>
            <person name="Zhao Z."/>
            <person name="Luo L."/>
            <person name="Wang S."/>
            <person name="Guo K."/>
            <person name="Xu W."/>
        </authorList>
    </citation>
    <scope>NUCLEOTIDE SEQUENCE [LARGE SCALE GENOMIC DNA]</scope>
    <source>
        <strain evidence="2">CT-WN-B3</strain>
    </source>
</reference>
<keyword evidence="2" id="KW-1185">Reference proteome</keyword>
<gene>
    <name evidence="1" type="ORF">QLQ22_07975</name>
</gene>